<sequence>MSLWMRVLSRVAPNWHWQMTCPDTIETAAQDFIDNHLPPLNDLRATDFDNIDDGDPWIAWRRRICAIYGISTSYSHPNGREPKRGWNRRLWQKYPDLDPEELVDHVFDTMIEFLRTTVQDSSGTVLPSVKKMAEPTDAPESSS</sequence>
<keyword evidence="2" id="KW-1185">Reference proteome</keyword>
<name>M5RIH3_9BACT</name>
<comment type="caution">
    <text evidence="1">The sequence shown here is derived from an EMBL/GenBank/DDBJ whole genome shotgun (WGS) entry which is preliminary data.</text>
</comment>
<dbReference type="AlphaFoldDB" id="M5RIH3"/>
<organism evidence="1 2">
    <name type="scientific">Rhodopirellula maiorica SM1</name>
    <dbReference type="NCBI Taxonomy" id="1265738"/>
    <lineage>
        <taxon>Bacteria</taxon>
        <taxon>Pseudomonadati</taxon>
        <taxon>Planctomycetota</taxon>
        <taxon>Planctomycetia</taxon>
        <taxon>Pirellulales</taxon>
        <taxon>Pirellulaceae</taxon>
        <taxon>Novipirellula</taxon>
    </lineage>
</organism>
<evidence type="ECO:0000313" key="2">
    <source>
        <dbReference type="Proteomes" id="UP000011991"/>
    </source>
</evidence>
<dbReference type="Proteomes" id="UP000011991">
    <property type="component" value="Unassembled WGS sequence"/>
</dbReference>
<evidence type="ECO:0000313" key="1">
    <source>
        <dbReference type="EMBL" id="EMI19118.1"/>
    </source>
</evidence>
<accession>M5RIH3</accession>
<proteinExistence type="predicted"/>
<protein>
    <submittedName>
        <fullName evidence="1">Uncharacterized protein</fullName>
    </submittedName>
</protein>
<dbReference type="EMBL" id="ANOG01000569">
    <property type="protein sequence ID" value="EMI19118.1"/>
    <property type="molecule type" value="Genomic_DNA"/>
</dbReference>
<reference evidence="1 2" key="1">
    <citation type="journal article" date="2013" name="Mar. Genomics">
        <title>Expression of sulfatases in Rhodopirellula baltica and the diversity of sulfatases in the genus Rhodopirellula.</title>
        <authorList>
            <person name="Wegner C.E."/>
            <person name="Richter-Heitmann T."/>
            <person name="Klindworth A."/>
            <person name="Klockow C."/>
            <person name="Richter M."/>
            <person name="Achstetter T."/>
            <person name="Glockner F.O."/>
            <person name="Harder J."/>
        </authorList>
    </citation>
    <scope>NUCLEOTIDE SEQUENCE [LARGE SCALE GENOMIC DNA]</scope>
    <source>
        <strain evidence="1 2">SM1</strain>
    </source>
</reference>
<gene>
    <name evidence="1" type="ORF">RMSM_03951</name>
</gene>
<dbReference type="PATRIC" id="fig|1265738.3.peg.3952"/>